<protein>
    <recommendedName>
        <fullName evidence="6">RanBP2-type domain-containing protein</fullName>
    </recommendedName>
</protein>
<feature type="compositionally biased region" description="Basic and acidic residues" evidence="5">
    <location>
        <begin position="470"/>
        <end position="480"/>
    </location>
</feature>
<feature type="region of interest" description="Disordered" evidence="5">
    <location>
        <begin position="470"/>
        <end position="747"/>
    </location>
</feature>
<dbReference type="InterPro" id="IPR035979">
    <property type="entry name" value="RBD_domain_sf"/>
</dbReference>
<keyword evidence="3" id="KW-0862">Zinc</keyword>
<evidence type="ECO:0000256" key="1">
    <source>
        <dbReference type="ARBA" id="ARBA00022723"/>
    </source>
</evidence>
<keyword evidence="1" id="KW-0479">Metal-binding</keyword>
<feature type="compositionally biased region" description="Basic and acidic residues" evidence="5">
    <location>
        <begin position="604"/>
        <end position="613"/>
    </location>
</feature>
<feature type="compositionally biased region" description="Basic and acidic residues" evidence="5">
    <location>
        <begin position="191"/>
        <end position="203"/>
    </location>
</feature>
<feature type="region of interest" description="Disordered" evidence="5">
    <location>
        <begin position="188"/>
        <end position="243"/>
    </location>
</feature>
<feature type="region of interest" description="Disordered" evidence="5">
    <location>
        <begin position="1063"/>
        <end position="1126"/>
    </location>
</feature>
<organism evidence="7 8">
    <name type="scientific">Pythium oligandrum</name>
    <name type="common">Mycoparasitic fungus</name>
    <dbReference type="NCBI Taxonomy" id="41045"/>
    <lineage>
        <taxon>Eukaryota</taxon>
        <taxon>Sar</taxon>
        <taxon>Stramenopiles</taxon>
        <taxon>Oomycota</taxon>
        <taxon>Peronosporomycetes</taxon>
        <taxon>Pythiales</taxon>
        <taxon>Pythiaceae</taxon>
        <taxon>Pythium</taxon>
    </lineage>
</organism>
<feature type="region of interest" description="Disordered" evidence="5">
    <location>
        <begin position="47"/>
        <end position="71"/>
    </location>
</feature>
<dbReference type="InterPro" id="IPR012677">
    <property type="entry name" value="Nucleotide-bd_a/b_plait_sf"/>
</dbReference>
<evidence type="ECO:0000256" key="5">
    <source>
        <dbReference type="SAM" id="MobiDB-lite"/>
    </source>
</evidence>
<dbReference type="GO" id="GO:0008270">
    <property type="term" value="F:zinc ion binding"/>
    <property type="evidence" value="ECO:0007669"/>
    <property type="project" value="UniProtKB-KW"/>
</dbReference>
<gene>
    <name evidence="7" type="ORF">Poli38472_004325</name>
</gene>
<feature type="domain" description="RanBP2-type" evidence="6">
    <location>
        <begin position="1311"/>
        <end position="1340"/>
    </location>
</feature>
<feature type="compositionally biased region" description="Polar residues" evidence="5">
    <location>
        <begin position="274"/>
        <end position="286"/>
    </location>
</feature>
<dbReference type="Gene3D" id="3.30.70.330">
    <property type="match status" value="1"/>
</dbReference>
<feature type="region of interest" description="Disordered" evidence="5">
    <location>
        <begin position="265"/>
        <end position="455"/>
    </location>
</feature>
<evidence type="ECO:0000259" key="6">
    <source>
        <dbReference type="PROSITE" id="PS50199"/>
    </source>
</evidence>
<feature type="compositionally biased region" description="Acidic residues" evidence="5">
    <location>
        <begin position="567"/>
        <end position="577"/>
    </location>
</feature>
<reference evidence="7" key="1">
    <citation type="submission" date="2019-03" db="EMBL/GenBank/DDBJ databases">
        <title>Long read genome sequence of the mycoparasitic Pythium oligandrum ATCC 38472 isolated from sugarbeet rhizosphere.</title>
        <authorList>
            <person name="Gaulin E."/>
        </authorList>
    </citation>
    <scope>NUCLEOTIDE SEQUENCE</scope>
    <source>
        <strain evidence="7">ATCC 38472_TT</strain>
    </source>
</reference>
<feature type="region of interest" description="Disordered" evidence="5">
    <location>
        <begin position="135"/>
        <end position="157"/>
    </location>
</feature>
<dbReference type="OrthoDB" id="76445at2759"/>
<evidence type="ECO:0000256" key="3">
    <source>
        <dbReference type="ARBA" id="ARBA00022833"/>
    </source>
</evidence>
<keyword evidence="2 4" id="KW-0863">Zinc-finger</keyword>
<feature type="compositionally biased region" description="Acidic residues" evidence="5">
    <location>
        <begin position="320"/>
        <end position="341"/>
    </location>
</feature>
<dbReference type="SUPFAM" id="SSF54928">
    <property type="entry name" value="RNA-binding domain, RBD"/>
    <property type="match status" value="1"/>
</dbReference>
<evidence type="ECO:0000313" key="8">
    <source>
        <dbReference type="Proteomes" id="UP000794436"/>
    </source>
</evidence>
<dbReference type="Proteomes" id="UP000794436">
    <property type="component" value="Unassembled WGS sequence"/>
</dbReference>
<dbReference type="GO" id="GO:0003676">
    <property type="term" value="F:nucleic acid binding"/>
    <property type="evidence" value="ECO:0007669"/>
    <property type="project" value="InterPro"/>
</dbReference>
<comment type="caution">
    <text evidence="7">The sequence shown here is derived from an EMBL/GenBank/DDBJ whole genome shotgun (WGS) entry which is preliminary data.</text>
</comment>
<proteinExistence type="predicted"/>
<dbReference type="PROSITE" id="PS50199">
    <property type="entry name" value="ZF_RANBP2_2"/>
    <property type="match status" value="1"/>
</dbReference>
<accession>A0A8K1C9P4</accession>
<name>A0A8K1C9P4_PYTOL</name>
<evidence type="ECO:0000313" key="7">
    <source>
        <dbReference type="EMBL" id="TMW59256.1"/>
    </source>
</evidence>
<evidence type="ECO:0000256" key="4">
    <source>
        <dbReference type="PROSITE-ProRule" id="PRU00322"/>
    </source>
</evidence>
<feature type="compositionally biased region" description="Polar residues" evidence="5">
    <location>
        <begin position="1107"/>
        <end position="1119"/>
    </location>
</feature>
<feature type="compositionally biased region" description="Basic and acidic residues" evidence="5">
    <location>
        <begin position="578"/>
        <end position="588"/>
    </location>
</feature>
<evidence type="ECO:0000256" key="2">
    <source>
        <dbReference type="ARBA" id="ARBA00022771"/>
    </source>
</evidence>
<keyword evidence="8" id="KW-1185">Reference proteome</keyword>
<feature type="compositionally biased region" description="Acidic residues" evidence="5">
    <location>
        <begin position="665"/>
        <end position="684"/>
    </location>
</feature>
<dbReference type="PROSITE" id="PS01358">
    <property type="entry name" value="ZF_RANBP2_1"/>
    <property type="match status" value="1"/>
</dbReference>
<dbReference type="EMBL" id="SPLM01000109">
    <property type="protein sequence ID" value="TMW59256.1"/>
    <property type="molecule type" value="Genomic_DNA"/>
</dbReference>
<sequence length="1346" mass="147856">MEELWDSEVARAGSWLRSRRRQRAELQTSIFERINNHVLYLDHQRGFQENHDGDGENGSDSGGDSGSDKTAEQEELTLDFLGEIDPDDMRTLLDANTSDETVVPPESAPVTLASMEPLQMPLHLISEVNPSHARAREALRQSATPAPSPPPIVTTNPTAFSRISVGVSLGEDDSVSELMDTLQIDASTLHQSKEDGEESKTEESTPPLHVRLQQAGFKQATSNGSEDMPPKQPAKTKEAALDPNSVAAEMFSWVDGERHPDVIKRKESLRQRRQQPTLFGSNTYSDKSLKRHAAKLFARESDGSSDDLSPNDSDFSAGEVDGEDEPEEPCSDTELLPDDYLDESRMPQKARRRIRQRKEPKQKRRRKSSQAVIPVSSRHNSPQQHRKRRRSLHESDGEGDGGTSTGQVRPPPPKPATPAPSVTIDLRSEDEDSDYNPALSDRDETETRNNSLVRRFELSKPSVGISKRVEQAKAKDHEKSAAVIESEGVDQSGSIDVDMTSDHDVGGYELGDQGDRDGCQVATTTAGLHEADSIPPNALESDVSANPCSVPEKEDGGEISDTGTADFEMEASDDSADEGQKHPHETDLPRVNASSPPLSQGPEEGARQSRTDGEVSPPAKVVHESRTMQPMDPTLKTSPQRGSLSSPVLEDKSATSPQQSQSNVDAEEDEEVNAVPDGEDDVSETDTVVFDDLSEVDSESSDQEEGTSAQPAESITEPQEASSNISAEPAESIVEAPVESSKADSEDEAFGQFFSSAKPGTKEVVAAKQTITLAPFGTVVVKESVIADTVTAPEKTSTAAEKTTDETPEVAASPGKTATGSNGLRKVPRKVPPVNTMTVTKGKYSYKRAAIRMLDENGDVMADESQHPKHKLTARSRLLHHEPPLVGPSLLETHAISPLQLRKTLAASDREDRLNSTTPEQQDKKRYLGYQSTAKPATTASLVTRPNGLRQSKAELFARYAKNARSKYDKTGGLETPLEASRSLETTGAFLSETTALSGGMLQPKDTQMMTPTTNKTSLYMPPRERQLNIYQVTGAISQVESPSNTALGLGSHKRPTTYVKQVDEAKRNGTHVKKGLAPELDPRAPIPKKAKTSHEQAKPNGKPVSQAPSVSDEQQTQFKNKKKKRGKCKDFEDGFISESDDGEIELIDDEDDWKRRDIRYPLRDVPIDHSLMERMIYLTHLPIKFDEVMLEEVMYGRGVATDPETGFAAIHVFMNPLSQIPRGDARVVFESSEAAAHAVQEINGKTHLGVRLVARPMDTNTMRILHAHFDIHRDTWECANDRCRRQVSVWTARCDGCGRRRVFSIRKQVEKADWLCSICFSTNDQHASKCFGCNVAVPDQPRHHR</sequence>
<feature type="compositionally biased region" description="Polar residues" evidence="5">
    <location>
        <begin position="706"/>
        <end position="726"/>
    </location>
</feature>
<feature type="compositionally biased region" description="Basic residues" evidence="5">
    <location>
        <begin position="348"/>
        <end position="368"/>
    </location>
</feature>
<feature type="compositionally biased region" description="Acidic residues" evidence="5">
    <location>
        <begin position="692"/>
        <end position="705"/>
    </location>
</feature>
<dbReference type="InterPro" id="IPR001876">
    <property type="entry name" value="Znf_RanBP2"/>
</dbReference>
<feature type="compositionally biased region" description="Polar residues" evidence="5">
    <location>
        <begin position="635"/>
        <end position="646"/>
    </location>
</feature>
<feature type="compositionally biased region" description="Pro residues" evidence="5">
    <location>
        <begin position="409"/>
        <end position="418"/>
    </location>
</feature>
<feature type="region of interest" description="Disordered" evidence="5">
    <location>
        <begin position="789"/>
        <end position="830"/>
    </location>
</feature>